<organism evidence="2 3">
    <name type="scientific">Yoonia sediminilitoris</name>
    <dbReference type="NCBI Taxonomy" id="1286148"/>
    <lineage>
        <taxon>Bacteria</taxon>
        <taxon>Pseudomonadati</taxon>
        <taxon>Pseudomonadota</taxon>
        <taxon>Alphaproteobacteria</taxon>
        <taxon>Rhodobacterales</taxon>
        <taxon>Paracoccaceae</taxon>
        <taxon>Yoonia</taxon>
    </lineage>
</organism>
<dbReference type="RefSeq" id="WP_133175959.1">
    <property type="nucleotide sequence ID" value="NZ_QBUD01000003.1"/>
</dbReference>
<keyword evidence="1" id="KW-1133">Transmembrane helix</keyword>
<dbReference type="EMBL" id="QBUD01000003">
    <property type="protein sequence ID" value="PUB16177.1"/>
    <property type="molecule type" value="Genomic_DNA"/>
</dbReference>
<proteinExistence type="predicted"/>
<name>A0A2T6KJN8_9RHOB</name>
<feature type="transmembrane region" description="Helical" evidence="1">
    <location>
        <begin position="20"/>
        <end position="48"/>
    </location>
</feature>
<accession>A0A2T6KJN8</accession>
<keyword evidence="1" id="KW-0472">Membrane</keyword>
<reference evidence="2 3" key="1">
    <citation type="submission" date="2018-04" db="EMBL/GenBank/DDBJ databases">
        <title>Genomic Encyclopedia of Archaeal and Bacterial Type Strains, Phase II (KMG-II): from individual species to whole genera.</title>
        <authorList>
            <person name="Goeker M."/>
        </authorList>
    </citation>
    <scope>NUCLEOTIDE SEQUENCE [LARGE SCALE GENOMIC DNA]</scope>
    <source>
        <strain evidence="2 3">DSM 29955</strain>
    </source>
</reference>
<sequence>MSHRPPIQAVEDYTDAFLTTLGVFLFMVFWMIAAALGYAWVAITAYVIDHLFKLIGRLRTD</sequence>
<keyword evidence="3" id="KW-1185">Reference proteome</keyword>
<gene>
    <name evidence="2" type="ORF">C8N45_10330</name>
</gene>
<evidence type="ECO:0000313" key="3">
    <source>
        <dbReference type="Proteomes" id="UP000244523"/>
    </source>
</evidence>
<keyword evidence="1" id="KW-0812">Transmembrane</keyword>
<evidence type="ECO:0000256" key="1">
    <source>
        <dbReference type="SAM" id="Phobius"/>
    </source>
</evidence>
<protein>
    <submittedName>
        <fullName evidence="2">Uncharacterized protein</fullName>
    </submittedName>
</protein>
<dbReference type="OrthoDB" id="7652287at2"/>
<evidence type="ECO:0000313" key="2">
    <source>
        <dbReference type="EMBL" id="PUB16177.1"/>
    </source>
</evidence>
<comment type="caution">
    <text evidence="2">The sequence shown here is derived from an EMBL/GenBank/DDBJ whole genome shotgun (WGS) entry which is preliminary data.</text>
</comment>
<dbReference type="Proteomes" id="UP000244523">
    <property type="component" value="Unassembled WGS sequence"/>
</dbReference>
<dbReference type="AlphaFoldDB" id="A0A2T6KJN8"/>